<sequence>MSTTATTTATTASPGAAARPAPDHPRAGLRLTWLNPTYLVLDARRVLRNRRTLIFTIAMPVVFFFVFGAGQGDPDAKAYIMISLGVYGAMVAATSVGASVAVERAGGWSRQLRLTPLRPSSYVMGKVLTATAIALLPILVEFAVGAASGVRLSAADWVLSGLLAWVGSLVFAAFGLAVGYLVPSENAMQIVGAVMSILAMLGGLFVPLSAFPHLMQEIARFTPAYGVGVLARFPLMDSGWLPGAVLNVAAWTAVFSLAAGLLFRRDTARV</sequence>
<keyword evidence="5" id="KW-0046">Antibiotic resistance</keyword>
<dbReference type="InterPro" id="IPR013525">
    <property type="entry name" value="ABC2_TM"/>
</dbReference>
<dbReference type="PANTHER" id="PTHR43077">
    <property type="entry name" value="TRANSPORT PERMEASE YVFS-RELATED"/>
    <property type="match status" value="1"/>
</dbReference>
<evidence type="ECO:0000256" key="2">
    <source>
        <dbReference type="ARBA" id="ARBA00022692"/>
    </source>
</evidence>
<comment type="subcellular location">
    <subcellularLocation>
        <location evidence="1">Membrane</location>
        <topology evidence="1">Multi-pass membrane protein</topology>
    </subcellularLocation>
</comment>
<dbReference type="PANTHER" id="PTHR43077:SF11">
    <property type="entry name" value="TRANSPORT PERMEASE YVFS-RELATED"/>
    <property type="match status" value="1"/>
</dbReference>
<feature type="transmembrane region" description="Helical" evidence="7">
    <location>
        <begin position="123"/>
        <end position="150"/>
    </location>
</feature>
<name>A0ABV5LQA7_9ACTN</name>
<evidence type="ECO:0000313" key="10">
    <source>
        <dbReference type="Proteomes" id="UP001589748"/>
    </source>
</evidence>
<evidence type="ECO:0000256" key="4">
    <source>
        <dbReference type="ARBA" id="ARBA00023136"/>
    </source>
</evidence>
<evidence type="ECO:0000313" key="9">
    <source>
        <dbReference type="EMBL" id="MFB9376244.1"/>
    </source>
</evidence>
<feature type="domain" description="ABC-2 type transporter transmembrane" evidence="8">
    <location>
        <begin position="44"/>
        <end position="224"/>
    </location>
</feature>
<gene>
    <name evidence="9" type="ORF">ACFFVI_04605</name>
</gene>
<feature type="transmembrane region" description="Helical" evidence="7">
    <location>
        <begin position="190"/>
        <end position="211"/>
    </location>
</feature>
<comment type="caution">
    <text evidence="9">The sequence shown here is derived from an EMBL/GenBank/DDBJ whole genome shotgun (WGS) entry which is preliminary data.</text>
</comment>
<organism evidence="9 10">
    <name type="scientific">Kineococcus gynurae</name>
    <dbReference type="NCBI Taxonomy" id="452979"/>
    <lineage>
        <taxon>Bacteria</taxon>
        <taxon>Bacillati</taxon>
        <taxon>Actinomycetota</taxon>
        <taxon>Actinomycetes</taxon>
        <taxon>Kineosporiales</taxon>
        <taxon>Kineosporiaceae</taxon>
        <taxon>Kineococcus</taxon>
    </lineage>
</organism>
<dbReference type="PIRSF" id="PIRSF006648">
    <property type="entry name" value="DrrB"/>
    <property type="match status" value="1"/>
</dbReference>
<dbReference type="RefSeq" id="WP_380138629.1">
    <property type="nucleotide sequence ID" value="NZ_JBHLUI010000009.1"/>
</dbReference>
<keyword evidence="10" id="KW-1185">Reference proteome</keyword>
<protein>
    <submittedName>
        <fullName evidence="9">ABC transporter permease</fullName>
    </submittedName>
</protein>
<feature type="transmembrane region" description="Helical" evidence="7">
    <location>
        <begin position="53"/>
        <end position="72"/>
    </location>
</feature>
<keyword evidence="4 7" id="KW-0472">Membrane</keyword>
<dbReference type="InterPro" id="IPR000412">
    <property type="entry name" value="ABC_2_transport"/>
</dbReference>
<reference evidence="9 10" key="1">
    <citation type="submission" date="2024-09" db="EMBL/GenBank/DDBJ databases">
        <authorList>
            <person name="Sun Q."/>
            <person name="Mori K."/>
        </authorList>
    </citation>
    <scope>NUCLEOTIDE SEQUENCE [LARGE SCALE GENOMIC DNA]</scope>
    <source>
        <strain evidence="9 10">TISTR 1856</strain>
    </source>
</reference>
<feature type="transmembrane region" description="Helical" evidence="7">
    <location>
        <begin position="78"/>
        <end position="102"/>
    </location>
</feature>
<accession>A0ABV5LQA7</accession>
<evidence type="ECO:0000256" key="5">
    <source>
        <dbReference type="ARBA" id="ARBA00023251"/>
    </source>
</evidence>
<feature type="transmembrane region" description="Helical" evidence="7">
    <location>
        <begin position="162"/>
        <end position="183"/>
    </location>
</feature>
<evidence type="ECO:0000256" key="3">
    <source>
        <dbReference type="ARBA" id="ARBA00022989"/>
    </source>
</evidence>
<evidence type="ECO:0000259" key="8">
    <source>
        <dbReference type="Pfam" id="PF01061"/>
    </source>
</evidence>
<dbReference type="Proteomes" id="UP001589748">
    <property type="component" value="Unassembled WGS sequence"/>
</dbReference>
<keyword evidence="2 7" id="KW-0812">Transmembrane</keyword>
<feature type="region of interest" description="Disordered" evidence="6">
    <location>
        <begin position="1"/>
        <end position="23"/>
    </location>
</feature>
<evidence type="ECO:0000256" key="7">
    <source>
        <dbReference type="SAM" id="Phobius"/>
    </source>
</evidence>
<proteinExistence type="predicted"/>
<evidence type="ECO:0000256" key="6">
    <source>
        <dbReference type="SAM" id="MobiDB-lite"/>
    </source>
</evidence>
<dbReference type="EMBL" id="JBHMDM010000003">
    <property type="protein sequence ID" value="MFB9376244.1"/>
    <property type="molecule type" value="Genomic_DNA"/>
</dbReference>
<feature type="transmembrane region" description="Helical" evidence="7">
    <location>
        <begin position="240"/>
        <end position="263"/>
    </location>
</feature>
<dbReference type="Pfam" id="PF01061">
    <property type="entry name" value="ABC2_membrane"/>
    <property type="match status" value="1"/>
</dbReference>
<feature type="compositionally biased region" description="Low complexity" evidence="6">
    <location>
        <begin position="1"/>
        <end position="20"/>
    </location>
</feature>
<evidence type="ECO:0000256" key="1">
    <source>
        <dbReference type="ARBA" id="ARBA00004141"/>
    </source>
</evidence>
<dbReference type="InterPro" id="IPR051328">
    <property type="entry name" value="T7SS_ABC-Transporter"/>
</dbReference>
<keyword evidence="3 7" id="KW-1133">Transmembrane helix</keyword>